<keyword evidence="3" id="KW-1003">Cell membrane</keyword>
<feature type="region of interest" description="Disordered" evidence="9">
    <location>
        <begin position="182"/>
        <end position="247"/>
    </location>
</feature>
<evidence type="ECO:0000313" key="11">
    <source>
        <dbReference type="Proteomes" id="UP000386466"/>
    </source>
</evidence>
<dbReference type="GO" id="GO:0030154">
    <property type="term" value="P:cell differentiation"/>
    <property type="evidence" value="ECO:0007669"/>
    <property type="project" value="UniProtKB-KW"/>
</dbReference>
<evidence type="ECO:0000256" key="3">
    <source>
        <dbReference type="ARBA" id="ARBA00022475"/>
    </source>
</evidence>
<evidence type="ECO:0000256" key="1">
    <source>
        <dbReference type="ARBA" id="ARBA00004221"/>
    </source>
</evidence>
<dbReference type="EMBL" id="CAAGRJ010009687">
    <property type="protein sequence ID" value="VFV27126.1"/>
    <property type="molecule type" value="Genomic_DNA"/>
</dbReference>
<keyword evidence="5" id="KW-0221">Differentiation</keyword>
<keyword evidence="7" id="KW-0325">Glycoprotein</keyword>
<evidence type="ECO:0000256" key="4">
    <source>
        <dbReference type="ARBA" id="ARBA00022729"/>
    </source>
</evidence>
<comment type="function">
    <text evidence="8">Modulates leading keratinocyte migration and cellular adhesion to matrix proteins during a wound-healing response and promotes wound repair. May play a role during trichilemmal differentiation of the hair follicle.</text>
</comment>
<evidence type="ECO:0000256" key="8">
    <source>
        <dbReference type="ARBA" id="ARBA00024756"/>
    </source>
</evidence>
<evidence type="ECO:0000313" key="10">
    <source>
        <dbReference type="EMBL" id="VFV27126.1"/>
    </source>
</evidence>
<dbReference type="PANTHER" id="PTHR22527:SF2">
    <property type="entry name" value="PLACENTA-EXPRESSED TRANSCRIPT 1 PROTEIN"/>
    <property type="match status" value="1"/>
</dbReference>
<evidence type="ECO:0000256" key="7">
    <source>
        <dbReference type="ARBA" id="ARBA00023180"/>
    </source>
</evidence>
<keyword evidence="11" id="KW-1185">Reference proteome</keyword>
<gene>
    <name evidence="10" type="ORF">LYPA_23C014437</name>
</gene>
<evidence type="ECO:0000256" key="9">
    <source>
        <dbReference type="SAM" id="MobiDB-lite"/>
    </source>
</evidence>
<feature type="compositionally biased region" description="Low complexity" evidence="9">
    <location>
        <begin position="184"/>
        <end position="195"/>
    </location>
</feature>
<dbReference type="Proteomes" id="UP000386466">
    <property type="component" value="Unassembled WGS sequence"/>
</dbReference>
<dbReference type="GO" id="GO:0030335">
    <property type="term" value="P:positive regulation of cell migration"/>
    <property type="evidence" value="ECO:0007669"/>
    <property type="project" value="TreeGrafter"/>
</dbReference>
<protein>
    <recommendedName>
        <fullName evidence="2">Placenta-expressed transcript 1 protein</fullName>
    </recommendedName>
</protein>
<proteinExistence type="predicted"/>
<reference evidence="10 11" key="1">
    <citation type="submission" date="2019-01" db="EMBL/GenBank/DDBJ databases">
        <authorList>
            <person name="Alioto T."/>
            <person name="Alioto T."/>
        </authorList>
    </citation>
    <scope>NUCLEOTIDE SEQUENCE [LARGE SCALE GENOMIC DNA]</scope>
</reference>
<accession>A0A485N5D9</accession>
<dbReference type="GO" id="GO:0016324">
    <property type="term" value="C:apical plasma membrane"/>
    <property type="evidence" value="ECO:0007669"/>
    <property type="project" value="UniProtKB-SubCell"/>
</dbReference>
<evidence type="ECO:0000256" key="2">
    <source>
        <dbReference type="ARBA" id="ARBA00014036"/>
    </source>
</evidence>
<name>A0A485N5D9_LYNPA</name>
<dbReference type="GO" id="GO:0009897">
    <property type="term" value="C:external side of plasma membrane"/>
    <property type="evidence" value="ECO:0007669"/>
    <property type="project" value="TreeGrafter"/>
</dbReference>
<sequence>MTSRRSSNPGAYKEVSRRYFLVPGPAVSKPVKTMAVLGSTLLPLRLFLCFGLLCSSASSAGEIDKCMFFSEVTTTGPGIMVNSDVYDSNRNYTVWVPVNANISSVVLRAVDENNTSLGLWEKADELCNSSALYHLENLNDKLFTANWVSPNSENITTIELQAFAINFYNMATFSSLQLRRKETTSSQISTTRTTPSPNPMTGHISTTRTTPSPNPMTGHISTTRTTPRPSPMTRHISTTRTTPRLTPRTTSLANKTFLCPITSAIQILIVFLTSKLLS</sequence>
<feature type="compositionally biased region" description="Low complexity" evidence="9">
    <location>
        <begin position="221"/>
        <end position="247"/>
    </location>
</feature>
<evidence type="ECO:0000256" key="5">
    <source>
        <dbReference type="ARBA" id="ARBA00022782"/>
    </source>
</evidence>
<dbReference type="GO" id="GO:0035313">
    <property type="term" value="P:wound healing, spreading of epidermal cells"/>
    <property type="evidence" value="ECO:0007669"/>
    <property type="project" value="TreeGrafter"/>
</dbReference>
<keyword evidence="6" id="KW-0472">Membrane</keyword>
<dbReference type="InterPro" id="IPR026184">
    <property type="entry name" value="PLET1"/>
</dbReference>
<dbReference type="GO" id="GO:0001953">
    <property type="term" value="P:negative regulation of cell-matrix adhesion"/>
    <property type="evidence" value="ECO:0007669"/>
    <property type="project" value="TreeGrafter"/>
</dbReference>
<evidence type="ECO:0000256" key="6">
    <source>
        <dbReference type="ARBA" id="ARBA00023136"/>
    </source>
</evidence>
<organism evidence="10 11">
    <name type="scientific">Lynx pardinus</name>
    <name type="common">Iberian lynx</name>
    <name type="synonym">Felis pardina</name>
    <dbReference type="NCBI Taxonomy" id="191816"/>
    <lineage>
        <taxon>Eukaryota</taxon>
        <taxon>Metazoa</taxon>
        <taxon>Chordata</taxon>
        <taxon>Craniata</taxon>
        <taxon>Vertebrata</taxon>
        <taxon>Euteleostomi</taxon>
        <taxon>Mammalia</taxon>
        <taxon>Eutheria</taxon>
        <taxon>Laurasiatheria</taxon>
        <taxon>Carnivora</taxon>
        <taxon>Feliformia</taxon>
        <taxon>Felidae</taxon>
        <taxon>Felinae</taxon>
        <taxon>Lynx</taxon>
    </lineage>
</organism>
<comment type="subcellular location">
    <subcellularLocation>
        <location evidence="1">Apical cell membrane</location>
    </subcellularLocation>
</comment>
<keyword evidence="4" id="KW-0732">Signal</keyword>
<dbReference type="AlphaFoldDB" id="A0A485N5D9"/>
<dbReference type="PANTHER" id="PTHR22527">
    <property type="entry name" value="PLACENTA-EXPRESSED TRANSCRIPT 1 PROTEIN"/>
    <property type="match status" value="1"/>
</dbReference>